<reference evidence="1 2" key="1">
    <citation type="submission" date="2016-10" db="EMBL/GenBank/DDBJ databases">
        <authorList>
            <person name="de Groot N.N."/>
        </authorList>
    </citation>
    <scope>NUCLEOTIDE SEQUENCE [LARGE SCALE GENOMIC DNA]</scope>
    <source>
        <strain evidence="1 2">GAS522</strain>
    </source>
</reference>
<organism evidence="1 2">
    <name type="scientific">Bradyrhizobium lablabi</name>
    <dbReference type="NCBI Taxonomy" id="722472"/>
    <lineage>
        <taxon>Bacteria</taxon>
        <taxon>Pseudomonadati</taxon>
        <taxon>Pseudomonadota</taxon>
        <taxon>Alphaproteobacteria</taxon>
        <taxon>Hyphomicrobiales</taxon>
        <taxon>Nitrobacteraceae</taxon>
        <taxon>Bradyrhizobium</taxon>
    </lineage>
</organism>
<dbReference type="AlphaFoldDB" id="A0A1M7HN38"/>
<dbReference type="Proteomes" id="UP000183208">
    <property type="component" value="Unassembled WGS sequence"/>
</dbReference>
<dbReference type="EMBL" id="FNTI01000001">
    <property type="protein sequence ID" value="SEE33438.1"/>
    <property type="molecule type" value="Genomic_DNA"/>
</dbReference>
<accession>A0A1M7HN38</accession>
<proteinExistence type="predicted"/>
<evidence type="ECO:0000313" key="1">
    <source>
        <dbReference type="EMBL" id="SEE33438.1"/>
    </source>
</evidence>
<name>A0A1M7HN38_9BRAD</name>
<evidence type="ECO:0000313" key="2">
    <source>
        <dbReference type="Proteomes" id="UP000183208"/>
    </source>
</evidence>
<protein>
    <submittedName>
        <fullName evidence="1">Uncharacterized protein</fullName>
    </submittedName>
</protein>
<gene>
    <name evidence="1" type="ORF">SAMN05444171_7073</name>
</gene>
<sequence length="54" mass="5950">MIHAVTGMRARGGRHMKWLRSGLHLLLLGLYGRFGLSVTSLHATSFNETPGKDT</sequence>